<name>V5FVC6_ANOGL</name>
<evidence type="ECO:0008006" key="2">
    <source>
        <dbReference type="Google" id="ProtNLM"/>
    </source>
</evidence>
<organism evidence="1">
    <name type="scientific">Anoplophora glabripennis</name>
    <name type="common">Asian longhorn beetle</name>
    <name type="synonym">Anoplophora nobilis</name>
    <dbReference type="NCBI Taxonomy" id="217634"/>
    <lineage>
        <taxon>Eukaryota</taxon>
        <taxon>Metazoa</taxon>
        <taxon>Ecdysozoa</taxon>
        <taxon>Arthropoda</taxon>
        <taxon>Hexapoda</taxon>
        <taxon>Insecta</taxon>
        <taxon>Pterygota</taxon>
        <taxon>Neoptera</taxon>
        <taxon>Endopterygota</taxon>
        <taxon>Coleoptera</taxon>
        <taxon>Polyphaga</taxon>
        <taxon>Cucujiformia</taxon>
        <taxon>Chrysomeloidea</taxon>
        <taxon>Cerambycidae</taxon>
        <taxon>Lamiinae</taxon>
        <taxon>Lamiini</taxon>
        <taxon>Anoplophora</taxon>
    </lineage>
</organism>
<proteinExistence type="predicted"/>
<dbReference type="SUPFAM" id="SSF56219">
    <property type="entry name" value="DNase I-like"/>
    <property type="match status" value="1"/>
</dbReference>
<reference evidence="1" key="1">
    <citation type="submission" date="2013-07" db="EMBL/GenBank/DDBJ databases">
        <title>Midgut Transcriptome Profiling of Anoplphora glabripennis, a Lignocellulose Degrading, Wood-Boring Cerambycid.</title>
        <authorList>
            <person name="Scully E.D."/>
            <person name="Hoover K."/>
            <person name="Carlson J.E."/>
            <person name="Tien M."/>
            <person name="Geib S.M."/>
        </authorList>
    </citation>
    <scope>NUCLEOTIDE SEQUENCE</scope>
</reference>
<feature type="non-terminal residue" evidence="1">
    <location>
        <position position="148"/>
    </location>
</feature>
<feature type="non-terminal residue" evidence="1">
    <location>
        <position position="1"/>
    </location>
</feature>
<sequence length="148" mass="17386">RNLYIFVIYIPPKTTTDTYEKLFFAFESMYVIYDSDIVVVGDFNLPNYINNTTLTEQSPLHLLNNFINFYDFHQYNNILNHNNRILDLVLSNVRCSVFHSSDVLLPEDPHHPALLIDFFVPNNVKRIRTQLSSNINFRKANFPALYHG</sequence>
<dbReference type="AlphaFoldDB" id="V5FVC6"/>
<dbReference type="EMBL" id="GALX01006871">
    <property type="protein sequence ID" value="JAB61595.1"/>
    <property type="molecule type" value="Transcribed_RNA"/>
</dbReference>
<dbReference type="Gene3D" id="3.60.10.10">
    <property type="entry name" value="Endonuclease/exonuclease/phosphatase"/>
    <property type="match status" value="1"/>
</dbReference>
<evidence type="ECO:0000313" key="1">
    <source>
        <dbReference type="EMBL" id="JAB61595.1"/>
    </source>
</evidence>
<protein>
    <recommendedName>
        <fullName evidence="2">Endonuclease/exonuclease/phosphatase domain-containing protein</fullName>
    </recommendedName>
</protein>
<dbReference type="InterPro" id="IPR036691">
    <property type="entry name" value="Endo/exonu/phosph_ase_sf"/>
</dbReference>
<accession>V5FVC6</accession>